<dbReference type="OrthoDB" id="2014935at2"/>
<feature type="transmembrane region" description="Helical" evidence="1">
    <location>
        <begin position="123"/>
        <end position="148"/>
    </location>
</feature>
<keyword evidence="1" id="KW-0812">Transmembrane</keyword>
<evidence type="ECO:0000256" key="1">
    <source>
        <dbReference type="SAM" id="Phobius"/>
    </source>
</evidence>
<reference evidence="2 3" key="1">
    <citation type="submission" date="2016-10" db="EMBL/GenBank/DDBJ databases">
        <authorList>
            <person name="de Groot N.N."/>
        </authorList>
    </citation>
    <scope>NUCLEOTIDE SEQUENCE [LARGE SCALE GENOMIC DNA]</scope>
    <source>
        <strain evidence="2 3">DSM 43357</strain>
    </source>
</reference>
<feature type="transmembrane region" description="Helical" evidence="1">
    <location>
        <begin position="461"/>
        <end position="480"/>
    </location>
</feature>
<feature type="transmembrane region" description="Helical" evidence="1">
    <location>
        <begin position="397"/>
        <end position="421"/>
    </location>
</feature>
<keyword evidence="3" id="KW-1185">Reference proteome</keyword>
<sequence>MNAFAGTGKLIRLVLRRDRVLLPLWVAFICMIPVVFVGAFTGAYPTAEARQHYYETSVHTRAFTIAYGVLNGSSLGELVAWRSGFVTFMVALFALLTVIRHTRTEEAAGRRELVGATAVSRHADLAATLIVTCGAALVLGVASALALIGQGLPAAGSLALGLGFTVAGCVFGAIGAVTAQLTTGAGGARAIGISTLGAAILLRGVGDVAAQSGDGPAWVTWLTPLGWAEALRPYSGERWWVLALAAGAVLALIVLAVALSERRDLGAGMFQARLGPAAAGPRLRSPLALAWRLHRGPLISRLAGLALVGLVVGAMSASLGTLMDNSGAAAREALARLGGPGTLVDQFLAPMMTMLGLVSAGFAIQAALLLRNEERDGRAEPLLATPVRRLRWAGSHFAFILLGPALGLIAFGTAAGLAHGLNTGDVARELSRLLAAALVQLPVVWVFTGVAFALFGLLPRLVAGTFAVAMVSMLLGWVGQELQLDQWVINLSVFEHVPKLPGGVMTATPLIVMTVVAAALVAAGLAGFTRRDMPTT</sequence>
<name>A0A1H8JJM0_9ACTN</name>
<dbReference type="Proteomes" id="UP000198953">
    <property type="component" value="Unassembled WGS sequence"/>
</dbReference>
<proteinExistence type="predicted"/>
<evidence type="ECO:0000313" key="3">
    <source>
        <dbReference type="Proteomes" id="UP000198953"/>
    </source>
</evidence>
<accession>A0A1H8JJM0</accession>
<feature type="transmembrane region" description="Helical" evidence="1">
    <location>
        <begin position="347"/>
        <end position="370"/>
    </location>
</feature>
<feature type="transmembrane region" description="Helical" evidence="1">
    <location>
        <begin position="186"/>
        <end position="206"/>
    </location>
</feature>
<dbReference type="AlphaFoldDB" id="A0A1H8JJM0"/>
<organism evidence="2 3">
    <name type="scientific">Nonomuraea pusilla</name>
    <dbReference type="NCBI Taxonomy" id="46177"/>
    <lineage>
        <taxon>Bacteria</taxon>
        <taxon>Bacillati</taxon>
        <taxon>Actinomycetota</taxon>
        <taxon>Actinomycetes</taxon>
        <taxon>Streptosporangiales</taxon>
        <taxon>Streptosporangiaceae</taxon>
        <taxon>Nonomuraea</taxon>
    </lineage>
</organism>
<feature type="transmembrane region" description="Helical" evidence="1">
    <location>
        <begin position="79"/>
        <end position="102"/>
    </location>
</feature>
<dbReference type="STRING" id="46177.SAMN05660976_08365"/>
<feature type="transmembrane region" description="Helical" evidence="1">
    <location>
        <begin position="20"/>
        <end position="44"/>
    </location>
</feature>
<evidence type="ECO:0000313" key="2">
    <source>
        <dbReference type="EMBL" id="SEN80751.1"/>
    </source>
</evidence>
<keyword evidence="1" id="KW-0472">Membrane</keyword>
<gene>
    <name evidence="2" type="ORF">SAMN05660976_08365</name>
</gene>
<feature type="transmembrane region" description="Helical" evidence="1">
    <location>
        <begin position="239"/>
        <end position="259"/>
    </location>
</feature>
<keyword evidence="1" id="KW-1133">Transmembrane helix</keyword>
<protein>
    <submittedName>
        <fullName evidence="2">ABC-2 type transport system permease protein</fullName>
    </submittedName>
</protein>
<feature type="transmembrane region" description="Helical" evidence="1">
    <location>
        <begin position="302"/>
        <end position="323"/>
    </location>
</feature>
<dbReference type="RefSeq" id="WP_091105962.1">
    <property type="nucleotide sequence ID" value="NZ_FOBF01000038.1"/>
</dbReference>
<feature type="transmembrane region" description="Helical" evidence="1">
    <location>
        <begin position="154"/>
        <end position="174"/>
    </location>
</feature>
<dbReference type="EMBL" id="FOBF01000038">
    <property type="protein sequence ID" value="SEN80751.1"/>
    <property type="molecule type" value="Genomic_DNA"/>
</dbReference>
<feature type="transmembrane region" description="Helical" evidence="1">
    <location>
        <begin position="433"/>
        <end position="454"/>
    </location>
</feature>
<feature type="transmembrane region" description="Helical" evidence="1">
    <location>
        <begin position="500"/>
        <end position="528"/>
    </location>
</feature>